<dbReference type="PANTHER" id="PTHR21087:SF16">
    <property type="entry name" value="SHIKIMATE KINASE 1, CHLOROPLASTIC"/>
    <property type="match status" value="1"/>
</dbReference>
<comment type="cofactor">
    <cofactor evidence="7">
        <name>Mg(2+)</name>
        <dbReference type="ChEBI" id="CHEBI:18420"/>
    </cofactor>
    <text evidence="7">Binds 1 Mg(2+) ion per subunit.</text>
</comment>
<dbReference type="EC" id="2.7.1.71" evidence="7"/>
<keyword evidence="1 7" id="KW-0028">Amino-acid biosynthesis</keyword>
<proteinExistence type="inferred from homology"/>
<feature type="binding site" evidence="7">
    <location>
        <position position="31"/>
    </location>
    <ligand>
        <name>substrate</name>
    </ligand>
</feature>
<feature type="binding site" evidence="7">
    <location>
        <position position="77"/>
    </location>
    <ligand>
        <name>substrate</name>
    </ligand>
</feature>
<dbReference type="RefSeq" id="WP_211290982.1">
    <property type="nucleotide sequence ID" value="NZ_PTJD01000005.1"/>
</dbReference>
<comment type="catalytic activity">
    <reaction evidence="7">
        <text>shikimate + ATP = 3-phosphoshikimate + ADP + H(+)</text>
        <dbReference type="Rhea" id="RHEA:13121"/>
        <dbReference type="ChEBI" id="CHEBI:15378"/>
        <dbReference type="ChEBI" id="CHEBI:30616"/>
        <dbReference type="ChEBI" id="CHEBI:36208"/>
        <dbReference type="ChEBI" id="CHEBI:145989"/>
        <dbReference type="ChEBI" id="CHEBI:456216"/>
        <dbReference type="EC" id="2.7.1.71"/>
    </reaction>
</comment>
<comment type="pathway">
    <text evidence="7">Metabolic intermediate biosynthesis; chorismate biosynthesis; chorismate from D-erythrose 4-phosphate and phosphoenolpyruvate: step 5/7.</text>
</comment>
<keyword evidence="6 7" id="KW-0057">Aromatic amino acid biosynthesis</keyword>
<name>A0A2S6IPB4_9ACTN</name>
<dbReference type="EMBL" id="PTJD01000005">
    <property type="protein sequence ID" value="PPK96021.1"/>
    <property type="molecule type" value="Genomic_DNA"/>
</dbReference>
<dbReference type="GO" id="GO:0009073">
    <property type="term" value="P:aromatic amino acid family biosynthetic process"/>
    <property type="evidence" value="ECO:0007669"/>
    <property type="project" value="UniProtKB-KW"/>
</dbReference>
<feature type="binding site" evidence="7">
    <location>
        <position position="146"/>
    </location>
    <ligand>
        <name>ATP</name>
        <dbReference type="ChEBI" id="CHEBI:30616"/>
    </ligand>
</feature>
<feature type="binding site" evidence="7">
    <location>
        <position position="13"/>
    </location>
    <ligand>
        <name>Mg(2+)</name>
        <dbReference type="ChEBI" id="CHEBI:18420"/>
    </ligand>
</feature>
<dbReference type="UniPathway" id="UPA00053">
    <property type="reaction ID" value="UER00088"/>
</dbReference>
<dbReference type="CDD" id="cd00464">
    <property type="entry name" value="SK"/>
    <property type="match status" value="1"/>
</dbReference>
<comment type="caution">
    <text evidence="8">The sequence shown here is derived from an EMBL/GenBank/DDBJ whole genome shotgun (WGS) entry which is preliminary data.</text>
</comment>
<evidence type="ECO:0000256" key="5">
    <source>
        <dbReference type="ARBA" id="ARBA00022840"/>
    </source>
</evidence>
<dbReference type="GO" id="GO:0004765">
    <property type="term" value="F:shikimate kinase activity"/>
    <property type="evidence" value="ECO:0007669"/>
    <property type="project" value="UniProtKB-UniRule"/>
</dbReference>
<evidence type="ECO:0000256" key="3">
    <source>
        <dbReference type="ARBA" id="ARBA00022741"/>
    </source>
</evidence>
<evidence type="ECO:0000256" key="6">
    <source>
        <dbReference type="ARBA" id="ARBA00023141"/>
    </source>
</evidence>
<evidence type="ECO:0000313" key="8">
    <source>
        <dbReference type="EMBL" id="PPK96021.1"/>
    </source>
</evidence>
<evidence type="ECO:0000256" key="1">
    <source>
        <dbReference type="ARBA" id="ARBA00022605"/>
    </source>
</evidence>
<dbReference type="Gene3D" id="3.40.50.300">
    <property type="entry name" value="P-loop containing nucleotide triphosphate hydrolases"/>
    <property type="match status" value="1"/>
</dbReference>
<reference evidence="8 9" key="1">
    <citation type="submission" date="2018-02" db="EMBL/GenBank/DDBJ databases">
        <title>Genomic Encyclopedia of Archaeal and Bacterial Type Strains, Phase II (KMG-II): from individual species to whole genera.</title>
        <authorList>
            <person name="Goeker M."/>
        </authorList>
    </citation>
    <scope>NUCLEOTIDE SEQUENCE [LARGE SCALE GENOMIC DNA]</scope>
    <source>
        <strain evidence="8 9">DSM 22857</strain>
    </source>
</reference>
<feature type="binding site" evidence="7">
    <location>
        <position position="129"/>
    </location>
    <ligand>
        <name>substrate</name>
    </ligand>
</feature>
<dbReference type="PANTHER" id="PTHR21087">
    <property type="entry name" value="SHIKIMATE KINASE"/>
    <property type="match status" value="1"/>
</dbReference>
<feature type="binding site" evidence="7">
    <location>
        <position position="114"/>
    </location>
    <ligand>
        <name>ATP</name>
        <dbReference type="ChEBI" id="CHEBI:30616"/>
    </ligand>
</feature>
<keyword evidence="7" id="KW-0460">Magnesium</keyword>
<dbReference type="Pfam" id="PF01202">
    <property type="entry name" value="SKI"/>
    <property type="match status" value="1"/>
</dbReference>
<evidence type="ECO:0000256" key="7">
    <source>
        <dbReference type="HAMAP-Rule" id="MF_00109"/>
    </source>
</evidence>
<dbReference type="GO" id="GO:0005524">
    <property type="term" value="F:ATP binding"/>
    <property type="evidence" value="ECO:0007669"/>
    <property type="project" value="UniProtKB-UniRule"/>
</dbReference>
<sequence>MIVLVGFMGAGKTTVGQLLAERLQLPFTDTDAVCEQRAGRPVGDVFATEGEEAFRDLEQRAVADVLAGPEAVVALGGGACGRPATREVLAAHTVVHLRVGFEEVLRRIGGDPLRPLLHRPGLRELHAGRAAVYESVASLTVDVDGRSPEEVADEVLARRLGATAAG</sequence>
<accession>A0A2S6IPB4</accession>
<dbReference type="InterPro" id="IPR031322">
    <property type="entry name" value="Shikimate/glucono_kinase"/>
</dbReference>
<dbReference type="PRINTS" id="PR01100">
    <property type="entry name" value="SHIKIMTKNASE"/>
</dbReference>
<evidence type="ECO:0000256" key="4">
    <source>
        <dbReference type="ARBA" id="ARBA00022777"/>
    </source>
</evidence>
<dbReference type="InterPro" id="IPR000623">
    <property type="entry name" value="Shikimate_kinase/TSH1"/>
</dbReference>
<keyword evidence="7" id="KW-0479">Metal-binding</keyword>
<keyword evidence="7" id="KW-0963">Cytoplasm</keyword>
<comment type="function">
    <text evidence="7">Catalyzes the specific phosphorylation of the 3-hydroxyl group of shikimic acid using ATP as a cosubstrate.</text>
</comment>
<keyword evidence="4 7" id="KW-0418">Kinase</keyword>
<dbReference type="InterPro" id="IPR027417">
    <property type="entry name" value="P-loop_NTPase"/>
</dbReference>
<organism evidence="8 9">
    <name type="scientific">Kineococcus xinjiangensis</name>
    <dbReference type="NCBI Taxonomy" id="512762"/>
    <lineage>
        <taxon>Bacteria</taxon>
        <taxon>Bacillati</taxon>
        <taxon>Actinomycetota</taxon>
        <taxon>Actinomycetes</taxon>
        <taxon>Kineosporiales</taxon>
        <taxon>Kineosporiaceae</taxon>
        <taxon>Kineococcus</taxon>
    </lineage>
</organism>
<dbReference type="GO" id="GO:0009423">
    <property type="term" value="P:chorismate biosynthetic process"/>
    <property type="evidence" value="ECO:0007669"/>
    <property type="project" value="UniProtKB-UniRule"/>
</dbReference>
<evidence type="ECO:0000313" key="9">
    <source>
        <dbReference type="Proteomes" id="UP000239485"/>
    </source>
</evidence>
<dbReference type="GO" id="GO:0000287">
    <property type="term" value="F:magnesium ion binding"/>
    <property type="evidence" value="ECO:0007669"/>
    <property type="project" value="UniProtKB-UniRule"/>
</dbReference>
<dbReference type="HAMAP" id="MF_00109">
    <property type="entry name" value="Shikimate_kinase"/>
    <property type="match status" value="1"/>
</dbReference>
<feature type="binding site" evidence="7">
    <location>
        <position position="55"/>
    </location>
    <ligand>
        <name>substrate</name>
    </ligand>
</feature>
<comment type="subunit">
    <text evidence="7">Monomer.</text>
</comment>
<keyword evidence="2 7" id="KW-0808">Transferase</keyword>
<keyword evidence="9" id="KW-1185">Reference proteome</keyword>
<comment type="subcellular location">
    <subcellularLocation>
        <location evidence="7">Cytoplasm</location>
    </subcellularLocation>
</comment>
<keyword evidence="5 7" id="KW-0067">ATP-binding</keyword>
<keyword evidence="3 7" id="KW-0547">Nucleotide-binding</keyword>
<dbReference type="SUPFAM" id="SSF52540">
    <property type="entry name" value="P-loop containing nucleoside triphosphate hydrolases"/>
    <property type="match status" value="1"/>
</dbReference>
<evidence type="ECO:0000256" key="2">
    <source>
        <dbReference type="ARBA" id="ARBA00022679"/>
    </source>
</evidence>
<feature type="binding site" evidence="7">
    <location>
        <begin position="9"/>
        <end position="14"/>
    </location>
    <ligand>
        <name>ATP</name>
        <dbReference type="ChEBI" id="CHEBI:30616"/>
    </ligand>
</feature>
<comment type="similarity">
    <text evidence="7">Belongs to the shikimate kinase family.</text>
</comment>
<protein>
    <recommendedName>
        <fullName evidence="7">Shikimate kinase</fullName>
        <shortName evidence="7">SK</shortName>
        <ecNumber evidence="7">2.7.1.71</ecNumber>
    </recommendedName>
</protein>
<gene>
    <name evidence="7" type="primary">aroK</name>
    <name evidence="8" type="ORF">CLV92_105121</name>
</gene>
<dbReference type="Proteomes" id="UP000239485">
    <property type="component" value="Unassembled WGS sequence"/>
</dbReference>
<dbReference type="GO" id="GO:0008652">
    <property type="term" value="P:amino acid biosynthetic process"/>
    <property type="evidence" value="ECO:0007669"/>
    <property type="project" value="UniProtKB-KW"/>
</dbReference>
<dbReference type="AlphaFoldDB" id="A0A2S6IPB4"/>
<dbReference type="GO" id="GO:0005829">
    <property type="term" value="C:cytosol"/>
    <property type="evidence" value="ECO:0007669"/>
    <property type="project" value="TreeGrafter"/>
</dbReference>